<evidence type="ECO:0000313" key="12">
    <source>
        <dbReference type="Proteomes" id="UP000026915"/>
    </source>
</evidence>
<dbReference type="GO" id="GO:0004497">
    <property type="term" value="F:monooxygenase activity"/>
    <property type="evidence" value="ECO:0007669"/>
    <property type="project" value="UniProtKB-KW"/>
</dbReference>
<evidence type="ECO:0000256" key="1">
    <source>
        <dbReference type="ARBA" id="ARBA00001971"/>
    </source>
</evidence>
<dbReference type="AlphaFoldDB" id="A0A061GKU2"/>
<feature type="chain" id="PRO_5001599232" evidence="10">
    <location>
        <begin position="25"/>
        <end position="230"/>
    </location>
</feature>
<sequence length="230" mass="26399">MELWKDSASSCWWVMAMVATVCYAQKLGEVFEAARNQKAPSYKLLHNDDMKEMLGVSTLEGGKGAIRRRLITTAFHLDKLKVLPLLHMRAPNLQLYFRTCKYVGPQFRILPAGVIAQTACAIRYEEGKKKFKLQKEQAVLVLELFYCTYIPGFLVIKPETFAKGVSKGIKESNRLLFIWLGYQILSRPKLRNDRGKDGTSYFWFELSLSSASTWYSHFLHQSLTSLRGKE</sequence>
<gene>
    <name evidence="11" type="ORF">TCM_037382</name>
</gene>
<keyword evidence="10" id="KW-0732">Signal</keyword>
<evidence type="ECO:0000313" key="11">
    <source>
        <dbReference type="EMBL" id="EOY30033.1"/>
    </source>
</evidence>
<keyword evidence="9" id="KW-0472">Membrane</keyword>
<evidence type="ECO:0000256" key="3">
    <source>
        <dbReference type="ARBA" id="ARBA00010617"/>
    </source>
</evidence>
<evidence type="ECO:0000256" key="2">
    <source>
        <dbReference type="ARBA" id="ARBA00004167"/>
    </source>
</evidence>
<evidence type="ECO:0000256" key="6">
    <source>
        <dbReference type="ARBA" id="ARBA00023002"/>
    </source>
</evidence>
<dbReference type="PANTHER" id="PTHR24282">
    <property type="entry name" value="CYTOCHROME P450 FAMILY MEMBER"/>
    <property type="match status" value="1"/>
</dbReference>
<comment type="similarity">
    <text evidence="3">Belongs to the cytochrome P450 family.</text>
</comment>
<protein>
    <submittedName>
        <fullName evidence="11">Uncharacterized protein</fullName>
    </submittedName>
</protein>
<evidence type="ECO:0000256" key="9">
    <source>
        <dbReference type="ARBA" id="ARBA00023136"/>
    </source>
</evidence>
<dbReference type="Gramene" id="EOY30033">
    <property type="protein sequence ID" value="EOY30033"/>
    <property type="gene ID" value="TCM_037382"/>
</dbReference>
<dbReference type="Proteomes" id="UP000026915">
    <property type="component" value="Chromosome 9"/>
</dbReference>
<feature type="signal peptide" evidence="10">
    <location>
        <begin position="1"/>
        <end position="24"/>
    </location>
</feature>
<dbReference type="PANTHER" id="PTHR24282:SF148">
    <property type="entry name" value="CYTOCHROME P450 72A15-LIKE"/>
    <property type="match status" value="1"/>
</dbReference>
<dbReference type="GO" id="GO:0046872">
    <property type="term" value="F:metal ion binding"/>
    <property type="evidence" value="ECO:0007669"/>
    <property type="project" value="UniProtKB-KW"/>
</dbReference>
<reference evidence="11 12" key="1">
    <citation type="journal article" date="2013" name="Genome Biol.">
        <title>The genome sequence of the most widely cultivated cacao type and its use to identify candidate genes regulating pod color.</title>
        <authorList>
            <person name="Motamayor J.C."/>
            <person name="Mockaitis K."/>
            <person name="Schmutz J."/>
            <person name="Haiminen N."/>
            <person name="Iii D.L."/>
            <person name="Cornejo O."/>
            <person name="Findley S.D."/>
            <person name="Zheng P."/>
            <person name="Utro F."/>
            <person name="Royaert S."/>
            <person name="Saski C."/>
            <person name="Jenkins J."/>
            <person name="Podicheti R."/>
            <person name="Zhao M."/>
            <person name="Scheffler B.E."/>
            <person name="Stack J.C."/>
            <person name="Feltus F.A."/>
            <person name="Mustiga G.M."/>
            <person name="Amores F."/>
            <person name="Phillips W."/>
            <person name="Marelli J.P."/>
            <person name="May G.D."/>
            <person name="Shapiro H."/>
            <person name="Ma J."/>
            <person name="Bustamante C.D."/>
            <person name="Schnell R.J."/>
            <person name="Main D."/>
            <person name="Gilbert D."/>
            <person name="Parida L."/>
            <person name="Kuhn D.N."/>
        </authorList>
    </citation>
    <scope>NUCLEOTIDE SEQUENCE [LARGE SCALE GENOMIC DNA]</scope>
    <source>
        <strain evidence="12">cv. Matina 1-6</strain>
    </source>
</reference>
<keyword evidence="5" id="KW-0479">Metal-binding</keyword>
<dbReference type="InParanoid" id="A0A061GKU2"/>
<evidence type="ECO:0000256" key="8">
    <source>
        <dbReference type="ARBA" id="ARBA00023033"/>
    </source>
</evidence>
<organism evidence="11 12">
    <name type="scientific">Theobroma cacao</name>
    <name type="common">Cacao</name>
    <name type="synonym">Cocoa</name>
    <dbReference type="NCBI Taxonomy" id="3641"/>
    <lineage>
        <taxon>Eukaryota</taxon>
        <taxon>Viridiplantae</taxon>
        <taxon>Streptophyta</taxon>
        <taxon>Embryophyta</taxon>
        <taxon>Tracheophyta</taxon>
        <taxon>Spermatophyta</taxon>
        <taxon>Magnoliopsida</taxon>
        <taxon>eudicotyledons</taxon>
        <taxon>Gunneridae</taxon>
        <taxon>Pentapetalae</taxon>
        <taxon>rosids</taxon>
        <taxon>malvids</taxon>
        <taxon>Malvales</taxon>
        <taxon>Malvaceae</taxon>
        <taxon>Byttnerioideae</taxon>
        <taxon>Theobroma</taxon>
    </lineage>
</organism>
<name>A0A061GKU2_THECC</name>
<evidence type="ECO:0000256" key="7">
    <source>
        <dbReference type="ARBA" id="ARBA00023004"/>
    </source>
</evidence>
<comment type="cofactor">
    <cofactor evidence="1">
        <name>heme</name>
        <dbReference type="ChEBI" id="CHEBI:30413"/>
    </cofactor>
</comment>
<accession>A0A061GKU2</accession>
<comment type="subcellular location">
    <subcellularLocation>
        <location evidence="2">Membrane</location>
        <topology evidence="2">Single-pass membrane protein</topology>
    </subcellularLocation>
</comment>
<dbReference type="EMBL" id="CM001887">
    <property type="protein sequence ID" value="EOY30033.1"/>
    <property type="molecule type" value="Genomic_DNA"/>
</dbReference>
<keyword evidence="7" id="KW-0408">Iron</keyword>
<keyword evidence="4" id="KW-0349">Heme</keyword>
<dbReference type="HOGENOM" id="CLU_1206624_0_0_1"/>
<keyword evidence="6" id="KW-0560">Oxidoreductase</keyword>
<keyword evidence="12" id="KW-1185">Reference proteome</keyword>
<proteinExistence type="inferred from homology"/>
<dbReference type="InterPro" id="IPR050665">
    <property type="entry name" value="Cytochrome_P450_Monooxygen"/>
</dbReference>
<evidence type="ECO:0000256" key="5">
    <source>
        <dbReference type="ARBA" id="ARBA00022723"/>
    </source>
</evidence>
<keyword evidence="8" id="KW-0503">Monooxygenase</keyword>
<evidence type="ECO:0000256" key="4">
    <source>
        <dbReference type="ARBA" id="ARBA00022617"/>
    </source>
</evidence>
<dbReference type="STRING" id="3641.A0A061GKU2"/>
<evidence type="ECO:0000256" key="10">
    <source>
        <dbReference type="SAM" id="SignalP"/>
    </source>
</evidence>
<dbReference type="GO" id="GO:0016020">
    <property type="term" value="C:membrane"/>
    <property type="evidence" value="ECO:0007669"/>
    <property type="project" value="UniProtKB-SubCell"/>
</dbReference>
<dbReference type="Gene3D" id="1.20.120.990">
    <property type="entry name" value="Glycosyltransferase family 88, C-terminal domain"/>
    <property type="match status" value="1"/>
</dbReference>